<reference evidence="4" key="1">
    <citation type="submission" date="2025-08" db="UniProtKB">
        <authorList>
            <consortium name="Ensembl"/>
        </authorList>
    </citation>
    <scope>IDENTIFICATION</scope>
</reference>
<reference evidence="4" key="2">
    <citation type="submission" date="2025-09" db="UniProtKB">
        <authorList>
            <consortium name="Ensembl"/>
        </authorList>
    </citation>
    <scope>IDENTIFICATION</scope>
</reference>
<sequence length="194" mass="21331">MDPQPCSMKKVLLQVWLSLLTMAMLVMGAQLAFIIAKGNQAALAEPRGGPTLSSIHHYDPSRTSTFLYPQGTKYRSSSNRHPWESSSPMCDRCTLALRNDSILFGQDGVYFLYAHVTFTEQSIRGGRGKSVIVTRNATSGKSVRKLAEGSFPAATHGSVWVAKMVRLQEGDSVSINISGDFLTEDTFWGAFQIH</sequence>
<dbReference type="GO" id="GO:0006955">
    <property type="term" value="P:immune response"/>
    <property type="evidence" value="ECO:0007669"/>
    <property type="project" value="InterPro"/>
</dbReference>
<evidence type="ECO:0000259" key="3">
    <source>
        <dbReference type="PROSITE" id="PS50049"/>
    </source>
</evidence>
<dbReference type="GeneTree" id="ENSGT00940000171828"/>
<dbReference type="InterPro" id="IPR008983">
    <property type="entry name" value="Tumour_necrosis_fac-like_dom"/>
</dbReference>
<feature type="domain" description="THD" evidence="3">
    <location>
        <begin position="54"/>
        <end position="193"/>
    </location>
</feature>
<dbReference type="PROSITE" id="PS50049">
    <property type="entry name" value="THD_2"/>
    <property type="match status" value="1"/>
</dbReference>
<keyword evidence="2" id="KW-0732">Signal</keyword>
<dbReference type="Gene3D" id="2.60.120.40">
    <property type="match status" value="1"/>
</dbReference>
<name>A0A3Q2XL75_HIPCM</name>
<protein>
    <recommendedName>
        <fullName evidence="3">THD domain-containing protein</fullName>
    </recommendedName>
</protein>
<dbReference type="SUPFAM" id="SSF49842">
    <property type="entry name" value="TNF-like"/>
    <property type="match status" value="1"/>
</dbReference>
<feature type="signal peptide" evidence="2">
    <location>
        <begin position="1"/>
        <end position="28"/>
    </location>
</feature>
<proteinExistence type="inferred from homology"/>
<accession>A0A3Q2XL75</accession>
<dbReference type="OMA" id="TFWGAFQ"/>
<comment type="similarity">
    <text evidence="1">Belongs to the tumor necrosis factor family.</text>
</comment>
<dbReference type="GO" id="GO:0016020">
    <property type="term" value="C:membrane"/>
    <property type="evidence" value="ECO:0007669"/>
    <property type="project" value="InterPro"/>
</dbReference>
<dbReference type="InterPro" id="IPR006052">
    <property type="entry name" value="TNF_dom"/>
</dbReference>
<evidence type="ECO:0000256" key="2">
    <source>
        <dbReference type="SAM" id="SignalP"/>
    </source>
</evidence>
<dbReference type="GO" id="GO:0005164">
    <property type="term" value="F:tumor necrosis factor receptor binding"/>
    <property type="evidence" value="ECO:0007669"/>
    <property type="project" value="InterPro"/>
</dbReference>
<dbReference type="Pfam" id="PF00229">
    <property type="entry name" value="TNF"/>
    <property type="match status" value="1"/>
</dbReference>
<dbReference type="SMART" id="SM00207">
    <property type="entry name" value="TNF"/>
    <property type="match status" value="1"/>
</dbReference>
<feature type="chain" id="PRO_5018524602" description="THD domain-containing protein" evidence="2">
    <location>
        <begin position="29"/>
        <end position="194"/>
    </location>
</feature>
<dbReference type="Ensembl" id="ENSHCOT00000005598.1">
    <property type="protein sequence ID" value="ENSHCOP00000005303.1"/>
    <property type="gene ID" value="ENSHCOG00000000206.1"/>
</dbReference>
<evidence type="ECO:0000313" key="4">
    <source>
        <dbReference type="Ensembl" id="ENSHCOP00000005303.1"/>
    </source>
</evidence>
<evidence type="ECO:0000256" key="1">
    <source>
        <dbReference type="ARBA" id="ARBA00008670"/>
    </source>
</evidence>
<keyword evidence="5" id="KW-1185">Reference proteome</keyword>
<evidence type="ECO:0000313" key="5">
    <source>
        <dbReference type="Proteomes" id="UP000264820"/>
    </source>
</evidence>
<organism evidence="4 5">
    <name type="scientific">Hippocampus comes</name>
    <name type="common">Tiger tail seahorse</name>
    <dbReference type="NCBI Taxonomy" id="109280"/>
    <lineage>
        <taxon>Eukaryota</taxon>
        <taxon>Metazoa</taxon>
        <taxon>Chordata</taxon>
        <taxon>Craniata</taxon>
        <taxon>Vertebrata</taxon>
        <taxon>Euteleostomi</taxon>
        <taxon>Actinopterygii</taxon>
        <taxon>Neopterygii</taxon>
        <taxon>Teleostei</taxon>
        <taxon>Neoteleostei</taxon>
        <taxon>Acanthomorphata</taxon>
        <taxon>Syngnathiaria</taxon>
        <taxon>Syngnathiformes</taxon>
        <taxon>Syngnathoidei</taxon>
        <taxon>Syngnathidae</taxon>
        <taxon>Hippocampus</taxon>
    </lineage>
</organism>
<dbReference type="AlphaFoldDB" id="A0A3Q2XL75"/>
<dbReference type="Proteomes" id="UP000264820">
    <property type="component" value="Unplaced"/>
</dbReference>